<keyword evidence="3" id="KW-1185">Reference proteome</keyword>
<dbReference type="Proteomes" id="UP000198569">
    <property type="component" value="Unassembled WGS sequence"/>
</dbReference>
<feature type="transmembrane region" description="Helical" evidence="1">
    <location>
        <begin position="7"/>
        <end position="29"/>
    </location>
</feature>
<dbReference type="RefSeq" id="WP_175514001.1">
    <property type="nucleotide sequence ID" value="NZ_FNMV01000010.1"/>
</dbReference>
<name>A0A1H3BLL4_9FLAO</name>
<evidence type="ECO:0000313" key="3">
    <source>
        <dbReference type="Proteomes" id="UP000198569"/>
    </source>
</evidence>
<reference evidence="3" key="1">
    <citation type="submission" date="2016-10" db="EMBL/GenBank/DDBJ databases">
        <authorList>
            <person name="Varghese N."/>
            <person name="Submissions S."/>
        </authorList>
    </citation>
    <scope>NUCLEOTIDE SEQUENCE [LARGE SCALE GENOMIC DNA]</scope>
    <source>
        <strain evidence="3">DSM 15718</strain>
    </source>
</reference>
<dbReference type="STRING" id="229203.SAMN05444338_11054"/>
<dbReference type="AlphaFoldDB" id="A0A1H3BLL4"/>
<evidence type="ECO:0000313" key="2">
    <source>
        <dbReference type="EMBL" id="SDX42767.1"/>
    </source>
</evidence>
<feature type="transmembrane region" description="Helical" evidence="1">
    <location>
        <begin position="35"/>
        <end position="54"/>
    </location>
</feature>
<evidence type="ECO:0000256" key="1">
    <source>
        <dbReference type="SAM" id="Phobius"/>
    </source>
</evidence>
<accession>A0A1H3BLL4</accession>
<gene>
    <name evidence="2" type="ORF">SAMN05444338_11054</name>
</gene>
<keyword evidence="1" id="KW-0472">Membrane</keyword>
<sequence length="58" mass="6672">MKKAIGIMRLLGLIFLFVGVILNLQMYIYEGWPTYLYLVLCLFGVLLIGLSYLMKPKS</sequence>
<dbReference type="EMBL" id="FNMV01000010">
    <property type="protein sequence ID" value="SDX42767.1"/>
    <property type="molecule type" value="Genomic_DNA"/>
</dbReference>
<keyword evidence="1" id="KW-0812">Transmembrane</keyword>
<proteinExistence type="predicted"/>
<keyword evidence="1" id="KW-1133">Transmembrane helix</keyword>
<protein>
    <submittedName>
        <fullName evidence="2">Uncharacterized protein</fullName>
    </submittedName>
</protein>
<organism evidence="2 3">
    <name type="scientific">Flavobacterium degerlachei</name>
    <dbReference type="NCBI Taxonomy" id="229203"/>
    <lineage>
        <taxon>Bacteria</taxon>
        <taxon>Pseudomonadati</taxon>
        <taxon>Bacteroidota</taxon>
        <taxon>Flavobacteriia</taxon>
        <taxon>Flavobacteriales</taxon>
        <taxon>Flavobacteriaceae</taxon>
        <taxon>Flavobacterium</taxon>
    </lineage>
</organism>